<reference evidence="1 2" key="1">
    <citation type="journal article" date="2013" name="Genome Biol.">
        <title>The genome sequence of the most widely cultivated cacao type and its use to identify candidate genes regulating pod color.</title>
        <authorList>
            <person name="Motamayor J.C."/>
            <person name="Mockaitis K."/>
            <person name="Schmutz J."/>
            <person name="Haiminen N."/>
            <person name="Iii D.L."/>
            <person name="Cornejo O."/>
            <person name="Findley S.D."/>
            <person name="Zheng P."/>
            <person name="Utro F."/>
            <person name="Royaert S."/>
            <person name="Saski C."/>
            <person name="Jenkins J."/>
            <person name="Podicheti R."/>
            <person name="Zhao M."/>
            <person name="Scheffler B.E."/>
            <person name="Stack J.C."/>
            <person name="Feltus F.A."/>
            <person name="Mustiga G.M."/>
            <person name="Amores F."/>
            <person name="Phillips W."/>
            <person name="Marelli J.P."/>
            <person name="May G.D."/>
            <person name="Shapiro H."/>
            <person name="Ma J."/>
            <person name="Bustamante C.D."/>
            <person name="Schnell R.J."/>
            <person name="Main D."/>
            <person name="Gilbert D."/>
            <person name="Parida L."/>
            <person name="Kuhn D.N."/>
        </authorList>
    </citation>
    <scope>NUCLEOTIDE SEQUENCE [LARGE SCALE GENOMIC DNA]</scope>
    <source>
        <strain evidence="2">cv. Matina 1-6</strain>
    </source>
</reference>
<evidence type="ECO:0000313" key="2">
    <source>
        <dbReference type="Proteomes" id="UP000026915"/>
    </source>
</evidence>
<sequence length="54" mass="5612">MKNRTGQAKGNLTFCFLAEDSSANKSAGKLLQTSGGGGAGSCSVTFFFQINFLC</sequence>
<dbReference type="EMBL" id="CM001881">
    <property type="protein sequence ID" value="EOY21444.1"/>
    <property type="molecule type" value="Genomic_DNA"/>
</dbReference>
<proteinExistence type="predicted"/>
<dbReference type="InParanoid" id="A0A061G332"/>
<dbReference type="Proteomes" id="UP000026915">
    <property type="component" value="Chromosome 3"/>
</dbReference>
<gene>
    <name evidence="1" type="ORF">TCM_012996</name>
</gene>
<evidence type="ECO:0000313" key="1">
    <source>
        <dbReference type="EMBL" id="EOY21444.1"/>
    </source>
</evidence>
<organism evidence="1 2">
    <name type="scientific">Theobroma cacao</name>
    <name type="common">Cacao</name>
    <name type="synonym">Cocoa</name>
    <dbReference type="NCBI Taxonomy" id="3641"/>
    <lineage>
        <taxon>Eukaryota</taxon>
        <taxon>Viridiplantae</taxon>
        <taxon>Streptophyta</taxon>
        <taxon>Embryophyta</taxon>
        <taxon>Tracheophyta</taxon>
        <taxon>Spermatophyta</taxon>
        <taxon>Magnoliopsida</taxon>
        <taxon>eudicotyledons</taxon>
        <taxon>Gunneridae</taxon>
        <taxon>Pentapetalae</taxon>
        <taxon>rosids</taxon>
        <taxon>malvids</taxon>
        <taxon>Malvales</taxon>
        <taxon>Malvaceae</taxon>
        <taxon>Byttnerioideae</taxon>
        <taxon>Theobroma</taxon>
    </lineage>
</organism>
<dbReference type="Gramene" id="EOY21444">
    <property type="protein sequence ID" value="EOY21444"/>
    <property type="gene ID" value="TCM_012996"/>
</dbReference>
<keyword evidence="2" id="KW-1185">Reference proteome</keyword>
<protein>
    <submittedName>
        <fullName evidence="1">Uncharacterized protein</fullName>
    </submittedName>
</protein>
<accession>A0A061G332</accession>
<dbReference type="HOGENOM" id="CLU_3054243_0_0_1"/>
<dbReference type="AlphaFoldDB" id="A0A061G332"/>
<name>A0A061G332_THECC</name>